<reference evidence="2" key="1">
    <citation type="submission" date="2023-07" db="EMBL/GenBank/DDBJ databases">
        <authorList>
            <consortium name="AG Swart"/>
            <person name="Singh M."/>
            <person name="Singh A."/>
            <person name="Seah K."/>
            <person name="Emmerich C."/>
        </authorList>
    </citation>
    <scope>NUCLEOTIDE SEQUENCE</scope>
    <source>
        <strain evidence="2">DP1</strain>
    </source>
</reference>
<dbReference type="AlphaFoldDB" id="A0AAD1XFP2"/>
<gene>
    <name evidence="2" type="ORF">ECRASSUSDP1_LOCUS11109</name>
</gene>
<feature type="region of interest" description="Disordered" evidence="1">
    <location>
        <begin position="1"/>
        <end position="25"/>
    </location>
</feature>
<proteinExistence type="predicted"/>
<name>A0AAD1XFP2_EUPCR</name>
<organism evidence="2 3">
    <name type="scientific">Euplotes crassus</name>
    <dbReference type="NCBI Taxonomy" id="5936"/>
    <lineage>
        <taxon>Eukaryota</taxon>
        <taxon>Sar</taxon>
        <taxon>Alveolata</taxon>
        <taxon>Ciliophora</taxon>
        <taxon>Intramacronucleata</taxon>
        <taxon>Spirotrichea</taxon>
        <taxon>Hypotrichia</taxon>
        <taxon>Euplotida</taxon>
        <taxon>Euplotidae</taxon>
        <taxon>Moneuplotes</taxon>
    </lineage>
</organism>
<accession>A0AAD1XFP2</accession>
<feature type="compositionally biased region" description="Polar residues" evidence="1">
    <location>
        <begin position="1"/>
        <end position="18"/>
    </location>
</feature>
<sequence>MQKSPSSTKTSPLQSSPTPKLPPPIAQKISEQLNSLISQTHHSKTLLALYNTPATHSHSTRLHQIHQSLLQTAAQLSSPSWASLADQFPPILDATAQLQAEVGETIKEFAHLFCYGATKKKKVKKKRCIKTGKKFVPKDVPLAVICSRELKARENYKKIFTKVENQVYKKTIEFDSQVWSALHENMNSYNFRTEGNDFRPDDKLVIDCRDPSNPKLVKKLQKIPLARLDEVRLIHISQHHPKLAKSILNGLIPTKINHLELRADRLISIMPFMDGFTCANLKVQTRVTLQDFNFRDPPRFSNRRQELKTDEYCLVNFFKAYKHVKDIKLFKCTLDCKDYSGFSKALCKTSIQTLSMEECLTTMRSYWSRRQTGRFEEFIEAISNSDLKQTLRLCLFMDWKEWPREYMIYDLKRLGFGDGMVYHFF</sequence>
<comment type="caution">
    <text evidence="2">The sequence shown here is derived from an EMBL/GenBank/DDBJ whole genome shotgun (WGS) entry which is preliminary data.</text>
</comment>
<protein>
    <submittedName>
        <fullName evidence="2">Uncharacterized protein</fullName>
    </submittedName>
</protein>
<keyword evidence="3" id="KW-1185">Reference proteome</keyword>
<dbReference type="EMBL" id="CAMPGE010010962">
    <property type="protein sequence ID" value="CAI2369806.1"/>
    <property type="molecule type" value="Genomic_DNA"/>
</dbReference>
<evidence type="ECO:0000313" key="3">
    <source>
        <dbReference type="Proteomes" id="UP001295684"/>
    </source>
</evidence>
<dbReference type="Proteomes" id="UP001295684">
    <property type="component" value="Unassembled WGS sequence"/>
</dbReference>
<evidence type="ECO:0000256" key="1">
    <source>
        <dbReference type="SAM" id="MobiDB-lite"/>
    </source>
</evidence>
<evidence type="ECO:0000313" key="2">
    <source>
        <dbReference type="EMBL" id="CAI2369806.1"/>
    </source>
</evidence>